<sequence>MLYAGESQKLPIVSHRPFIADSIDKIKELYTLYRR</sequence>
<organism evidence="1 2">
    <name type="scientific">Rhodocytophaga rosea</name>
    <dbReference type="NCBI Taxonomy" id="2704465"/>
    <lineage>
        <taxon>Bacteria</taxon>
        <taxon>Pseudomonadati</taxon>
        <taxon>Bacteroidota</taxon>
        <taxon>Cytophagia</taxon>
        <taxon>Cytophagales</taxon>
        <taxon>Rhodocytophagaceae</taxon>
        <taxon>Rhodocytophaga</taxon>
    </lineage>
</organism>
<protein>
    <submittedName>
        <fullName evidence="1">Uncharacterized protein</fullName>
    </submittedName>
</protein>
<dbReference type="KEGG" id="rhoz:GXP67_05845"/>
<keyword evidence="2" id="KW-1185">Reference proteome</keyword>
<evidence type="ECO:0000313" key="1">
    <source>
        <dbReference type="EMBL" id="QHT66219.1"/>
    </source>
</evidence>
<dbReference type="EMBL" id="CP048222">
    <property type="protein sequence ID" value="QHT66219.1"/>
    <property type="molecule type" value="Genomic_DNA"/>
</dbReference>
<name>A0A6C0GDY6_9BACT</name>
<accession>A0A6C0GDY6</accession>
<gene>
    <name evidence="1" type="ORF">GXP67_05845</name>
</gene>
<evidence type="ECO:0000313" key="2">
    <source>
        <dbReference type="Proteomes" id="UP000480178"/>
    </source>
</evidence>
<proteinExistence type="predicted"/>
<reference evidence="1 2" key="1">
    <citation type="submission" date="2020-01" db="EMBL/GenBank/DDBJ databases">
        <authorList>
            <person name="Kim M.K."/>
        </authorList>
    </citation>
    <scope>NUCLEOTIDE SEQUENCE [LARGE SCALE GENOMIC DNA]</scope>
    <source>
        <strain evidence="1 2">172606-1</strain>
    </source>
</reference>
<dbReference type="AlphaFoldDB" id="A0A6C0GDY6"/>
<dbReference type="Proteomes" id="UP000480178">
    <property type="component" value="Chromosome"/>
</dbReference>